<dbReference type="Proteomes" id="UP000201838">
    <property type="component" value="Unassembled WGS sequence"/>
</dbReference>
<dbReference type="PANTHER" id="PTHR44169:SF6">
    <property type="entry name" value="NADPH-DEPENDENT 1-ACYLDIHYDROXYACETONE PHOSPHATE REDUCTASE"/>
    <property type="match status" value="1"/>
</dbReference>
<dbReference type="EMBL" id="FXXQ01000002">
    <property type="protein sequence ID" value="SMX22978.1"/>
    <property type="molecule type" value="Genomic_DNA"/>
</dbReference>
<sequence length="274" mass="29635">MARKYQTVLVTGASSGMGKDYVLRLLKEGMTVYAAARSVDKMADLAEAGAIVLAMDISKEADILAAVDKIKAGHGGVDVLINNAGFGKYGPVEETPIDAARYQFEVNLFGLARLTQLLVPAMREQGKGLILNVSSMGGQIYTPLGAWYHATKHAVEAWSDCLRLEVASFGIDVVILQPGIIKTGFIDGLAQNFDGDDNGPYGQMIANSNNATHKAYQRGTGSPVSLVSDTVVRVIRADRPKTRYVVGESARPLMVLHRVLPTRWYDALILRAVR</sequence>
<dbReference type="PANTHER" id="PTHR44169">
    <property type="entry name" value="NADPH-DEPENDENT 1-ACYLDIHYDROXYACETONE PHOSPHATE REDUCTASE"/>
    <property type="match status" value="1"/>
</dbReference>
<dbReference type="InterPro" id="IPR036291">
    <property type="entry name" value="NAD(P)-bd_dom_sf"/>
</dbReference>
<dbReference type="CDD" id="cd05374">
    <property type="entry name" value="17beta-HSD-like_SDR_c"/>
    <property type="match status" value="1"/>
</dbReference>
<dbReference type="AlphaFoldDB" id="A0A238IWY5"/>
<keyword evidence="2 4" id="KW-0560">Oxidoreductase</keyword>
<accession>A0A238IWY5</accession>
<dbReference type="EC" id="1.1.1.163" evidence="4"/>
<evidence type="ECO:0000313" key="4">
    <source>
        <dbReference type="EMBL" id="SMX22978.1"/>
    </source>
</evidence>
<dbReference type="PRINTS" id="PR00081">
    <property type="entry name" value="GDHRDH"/>
</dbReference>
<dbReference type="PRINTS" id="PR00080">
    <property type="entry name" value="SDRFAMILY"/>
</dbReference>
<proteinExistence type="inferred from homology"/>
<dbReference type="InterPro" id="IPR002347">
    <property type="entry name" value="SDR_fam"/>
</dbReference>
<name>A0A238IWY5_9RHOB</name>
<dbReference type="SUPFAM" id="SSF51735">
    <property type="entry name" value="NAD(P)-binding Rossmann-fold domains"/>
    <property type="match status" value="1"/>
</dbReference>
<comment type="similarity">
    <text evidence="1 3">Belongs to the short-chain dehydrogenases/reductases (SDR) family.</text>
</comment>
<dbReference type="OrthoDB" id="9793825at2"/>
<evidence type="ECO:0000313" key="5">
    <source>
        <dbReference type="Proteomes" id="UP000201838"/>
    </source>
</evidence>
<keyword evidence="5" id="KW-1185">Reference proteome</keyword>
<dbReference type="Gene3D" id="3.40.50.720">
    <property type="entry name" value="NAD(P)-binding Rossmann-like Domain"/>
    <property type="match status" value="1"/>
</dbReference>
<dbReference type="GO" id="GO:0055041">
    <property type="term" value="F:cyclopentanol dehydrogenase activity"/>
    <property type="evidence" value="ECO:0007669"/>
    <property type="project" value="UniProtKB-EC"/>
</dbReference>
<dbReference type="Pfam" id="PF00106">
    <property type="entry name" value="adh_short"/>
    <property type="match status" value="1"/>
</dbReference>
<gene>
    <name evidence="4" type="primary">cpnA</name>
    <name evidence="4" type="ORF">BOA8489_01077</name>
</gene>
<reference evidence="4 5" key="1">
    <citation type="submission" date="2017-05" db="EMBL/GenBank/DDBJ databases">
        <authorList>
            <person name="Song R."/>
            <person name="Chenine A.L."/>
            <person name="Ruprecht R.M."/>
        </authorList>
    </citation>
    <scope>NUCLEOTIDE SEQUENCE [LARGE SCALE GENOMIC DNA]</scope>
    <source>
        <strain evidence="4 5">CECT 8489</strain>
    </source>
</reference>
<evidence type="ECO:0000256" key="3">
    <source>
        <dbReference type="RuleBase" id="RU000363"/>
    </source>
</evidence>
<organism evidence="4 5">
    <name type="scientific">Boseongicola aestuarii</name>
    <dbReference type="NCBI Taxonomy" id="1470561"/>
    <lineage>
        <taxon>Bacteria</taxon>
        <taxon>Pseudomonadati</taxon>
        <taxon>Pseudomonadota</taxon>
        <taxon>Alphaproteobacteria</taxon>
        <taxon>Rhodobacterales</taxon>
        <taxon>Paracoccaceae</taxon>
        <taxon>Boseongicola</taxon>
    </lineage>
</organism>
<evidence type="ECO:0000256" key="1">
    <source>
        <dbReference type="ARBA" id="ARBA00006484"/>
    </source>
</evidence>
<dbReference type="NCBIfam" id="NF004826">
    <property type="entry name" value="PRK06182.1"/>
    <property type="match status" value="1"/>
</dbReference>
<protein>
    <submittedName>
        <fullName evidence="4">Cyclopentanol dehydrogenase</fullName>
        <ecNumber evidence="4">1.1.1.163</ecNumber>
    </submittedName>
</protein>
<dbReference type="RefSeq" id="WP_093972929.1">
    <property type="nucleotide sequence ID" value="NZ_FXXQ01000002.1"/>
</dbReference>
<evidence type="ECO:0000256" key="2">
    <source>
        <dbReference type="ARBA" id="ARBA00023002"/>
    </source>
</evidence>